<sequence>MSHLNDHAAPERSGYTSIDTEPIGHLAGDGPAFSRRSALKAMLSMAGAAALFGSPVAAFAVDEEPQASQETLDALSDAQAEYDAVKAQLDEISAQYQDLSRQLDETMGQIEDVQAQIDQTQAEIDAKQAELEEKQRALSERVAEDYKDGNNTALALLLSSATLDELISNAYYLGKMNESDRQAIAEIHDIQEELSQRKEDLETQKAELEALKEQQAEQLAEMQAKQQEVQETLSGLDSEVQQLIAQRDAEIAEAIAEAEAEEQRRREEEEARRQAQQGGGGVPDLPAAGSGQDYNAASAAQKRIVDSCYYTPCPGPNYCAKWVSWVFNNAGYGRVYGNANDMYSAWCTSSSKDNLQVGMIIAVSTHSHTIAGSIWGHVGIYIGDNKVMQNIGYINTQDLDSWIQYYGTTVTPRWGWANGIDLSAQ</sequence>
<dbReference type="Gene3D" id="6.10.250.3150">
    <property type="match status" value="1"/>
</dbReference>
<name>A0A921IW13_9ACTN</name>
<feature type="region of interest" description="Disordered" evidence="2">
    <location>
        <begin position="1"/>
        <end position="22"/>
    </location>
</feature>
<evidence type="ECO:0008006" key="5">
    <source>
        <dbReference type="Google" id="ProtNLM"/>
    </source>
</evidence>
<dbReference type="InterPro" id="IPR038765">
    <property type="entry name" value="Papain-like_cys_pep_sf"/>
</dbReference>
<gene>
    <name evidence="3" type="ORF">K8V70_04510</name>
</gene>
<dbReference type="Gene3D" id="3.90.1720.10">
    <property type="entry name" value="endopeptidase domain like (from Nostoc punctiforme)"/>
    <property type="match status" value="1"/>
</dbReference>
<evidence type="ECO:0000313" key="3">
    <source>
        <dbReference type="EMBL" id="HJG37110.1"/>
    </source>
</evidence>
<dbReference type="Proteomes" id="UP000753256">
    <property type="component" value="Unassembled WGS sequence"/>
</dbReference>
<organism evidence="3 4">
    <name type="scientific">Enorma phocaeensis</name>
    <dbReference type="NCBI Taxonomy" id="1871019"/>
    <lineage>
        <taxon>Bacteria</taxon>
        <taxon>Bacillati</taxon>
        <taxon>Actinomycetota</taxon>
        <taxon>Coriobacteriia</taxon>
        <taxon>Coriobacteriales</taxon>
        <taxon>Coriobacteriaceae</taxon>
        <taxon>Enorma</taxon>
    </lineage>
</organism>
<dbReference type="EMBL" id="DYUZ01000017">
    <property type="protein sequence ID" value="HJG37110.1"/>
    <property type="molecule type" value="Genomic_DNA"/>
</dbReference>
<dbReference type="InterPro" id="IPR006311">
    <property type="entry name" value="TAT_signal"/>
</dbReference>
<dbReference type="PROSITE" id="PS51318">
    <property type="entry name" value="TAT"/>
    <property type="match status" value="1"/>
</dbReference>
<proteinExistence type="predicted"/>
<protein>
    <recommendedName>
        <fullName evidence="5">CHAP domain-containing protein</fullName>
    </recommendedName>
</protein>
<feature type="coiled-coil region" evidence="1">
    <location>
        <begin position="75"/>
        <end position="144"/>
    </location>
</feature>
<evidence type="ECO:0000313" key="4">
    <source>
        <dbReference type="Proteomes" id="UP000753256"/>
    </source>
</evidence>
<reference evidence="3" key="1">
    <citation type="journal article" date="2021" name="PeerJ">
        <title>Extensive microbial diversity within the chicken gut microbiome revealed by metagenomics and culture.</title>
        <authorList>
            <person name="Gilroy R."/>
            <person name="Ravi A."/>
            <person name="Getino M."/>
            <person name="Pursley I."/>
            <person name="Horton D.L."/>
            <person name="Alikhan N.F."/>
            <person name="Baker D."/>
            <person name="Gharbi K."/>
            <person name="Hall N."/>
            <person name="Watson M."/>
            <person name="Adriaenssens E.M."/>
            <person name="Foster-Nyarko E."/>
            <person name="Jarju S."/>
            <person name="Secka A."/>
            <person name="Antonio M."/>
            <person name="Oren A."/>
            <person name="Chaudhuri R.R."/>
            <person name="La Ragione R."/>
            <person name="Hildebrand F."/>
            <person name="Pallen M.J."/>
        </authorList>
    </citation>
    <scope>NUCLEOTIDE SEQUENCE</scope>
    <source>
        <strain evidence="3">ChiHjej13B12-9602</strain>
    </source>
</reference>
<dbReference type="AlphaFoldDB" id="A0A921IW13"/>
<feature type="compositionally biased region" description="Basic and acidic residues" evidence="2">
    <location>
        <begin position="261"/>
        <end position="273"/>
    </location>
</feature>
<dbReference type="SUPFAM" id="SSF54001">
    <property type="entry name" value="Cysteine proteinases"/>
    <property type="match status" value="1"/>
</dbReference>
<dbReference type="RefSeq" id="WP_273189660.1">
    <property type="nucleotide sequence ID" value="NZ_DYUZ01000017.1"/>
</dbReference>
<feature type="compositionally biased region" description="Basic and acidic residues" evidence="2">
    <location>
        <begin position="1"/>
        <end position="10"/>
    </location>
</feature>
<accession>A0A921IW13</accession>
<evidence type="ECO:0000256" key="1">
    <source>
        <dbReference type="SAM" id="Coils"/>
    </source>
</evidence>
<comment type="caution">
    <text evidence="3">The sequence shown here is derived from an EMBL/GenBank/DDBJ whole genome shotgun (WGS) entry which is preliminary data.</text>
</comment>
<feature type="region of interest" description="Disordered" evidence="2">
    <location>
        <begin position="259"/>
        <end position="293"/>
    </location>
</feature>
<reference evidence="3" key="2">
    <citation type="submission" date="2021-09" db="EMBL/GenBank/DDBJ databases">
        <authorList>
            <person name="Gilroy R."/>
        </authorList>
    </citation>
    <scope>NUCLEOTIDE SEQUENCE</scope>
    <source>
        <strain evidence="3">ChiHjej13B12-9602</strain>
    </source>
</reference>
<evidence type="ECO:0000256" key="2">
    <source>
        <dbReference type="SAM" id="MobiDB-lite"/>
    </source>
</evidence>
<keyword evidence="1" id="KW-0175">Coiled coil</keyword>